<dbReference type="KEGG" id="emc:129336159"/>
<keyword evidence="6" id="KW-1185">Reference proteome</keyword>
<dbReference type="GO" id="GO:0040029">
    <property type="term" value="P:epigenetic regulation of gene expression"/>
    <property type="evidence" value="ECO:0007669"/>
    <property type="project" value="TreeGrafter"/>
</dbReference>
<dbReference type="PRINTS" id="PR01270">
    <property type="entry name" value="HDASUPER"/>
</dbReference>
<keyword evidence="3" id="KW-0378">Hydrolase</keyword>
<keyword evidence="4" id="KW-0539">Nucleus</keyword>
<dbReference type="PANTHER" id="PTHR10625">
    <property type="entry name" value="HISTONE DEACETYLASE HDAC1-RELATED"/>
    <property type="match status" value="1"/>
</dbReference>
<sequence>MVSGTALVYDDEMTRHKLLWEDPICAIEIPERLSSCYENLKRYNLVERCLFVPVREGTEDEIMLVHSPDYLEVVKNTQKMTEEELRKTSTNYDAVFFHLTTYRCAKLAVGATLELVDAVMSGTTRNGMALVRPPGHHSQRNAANGFCVFNNVAIAAKYAQRKYGVQRILIVDWDVHHGQGIQYIFEEDPSVLYFSWHRFEHQQYWPSLRESDYDAVGQGKGAGSNINVPWNKVGMKNSDYLAVFLHVLLPMAFEFDPELVVVSAGYDSGIGDPEGQMSATPECFAHLTHFLMHLAKGKLCVVLEGGYHLRSLSESVCMTIKTLLGDPLPSLSGEMVPCLSALESMHNVRAAHKLYWKCLLYEDLTPLKDLSTKSCQLGQGEAVQTGTTLVNQQESGKTNRDEAAKTDEFLEQHMKEILSLEPPVRTVVAEGNGDSLPPSVQNEKNVDTEELKAVVRGFAADLVKEENVLNALVNMLAILEKIVKKKVTSGLVVSPEASLSSALALKHCHDLRLQKILCIFAGDMDMKIDSDDGKVLLINIGNKPSEQPNTKYNISLNWKEDAERSTFFSALLGFVLPVAYSYQPDLTVIAVGSNQTLGTTGIALLVSLLQGLAQCRILAVIQDTEAQLLEDIAKPMMGDMTPCFGTCSPALQKNIQMVKELREQLQQEWKMLRCSV</sequence>
<dbReference type="PANTHER" id="PTHR10625:SF43">
    <property type="entry name" value="POLYAMINE DEACETYLASE HDAC10"/>
    <property type="match status" value="1"/>
</dbReference>
<evidence type="ECO:0000256" key="3">
    <source>
        <dbReference type="ARBA" id="ARBA00022801"/>
    </source>
</evidence>
<evidence type="ECO:0000256" key="2">
    <source>
        <dbReference type="ARBA" id="ARBA00007738"/>
    </source>
</evidence>
<proteinExistence type="inferred from homology"/>
<dbReference type="InterPro" id="IPR023696">
    <property type="entry name" value="Ureohydrolase_dom_sf"/>
</dbReference>
<organism evidence="6 8">
    <name type="scientific">Eublepharis macularius</name>
    <name type="common">Leopard gecko</name>
    <name type="synonym">Cyrtodactylus macularius</name>
    <dbReference type="NCBI Taxonomy" id="481883"/>
    <lineage>
        <taxon>Eukaryota</taxon>
        <taxon>Metazoa</taxon>
        <taxon>Chordata</taxon>
        <taxon>Craniata</taxon>
        <taxon>Vertebrata</taxon>
        <taxon>Euteleostomi</taxon>
        <taxon>Lepidosauria</taxon>
        <taxon>Squamata</taxon>
        <taxon>Bifurcata</taxon>
        <taxon>Gekkota</taxon>
        <taxon>Eublepharidae</taxon>
        <taxon>Eublepharinae</taxon>
        <taxon>Eublepharis</taxon>
    </lineage>
</organism>
<dbReference type="GO" id="GO:0016787">
    <property type="term" value="F:hydrolase activity"/>
    <property type="evidence" value="ECO:0007669"/>
    <property type="project" value="UniProtKB-KW"/>
</dbReference>
<dbReference type="RefSeq" id="XP_054845164.1">
    <property type="nucleotide sequence ID" value="XM_054989189.1"/>
</dbReference>
<name>A0AA97L7K4_EUBMA</name>
<evidence type="ECO:0000259" key="5">
    <source>
        <dbReference type="Pfam" id="PF00850"/>
    </source>
</evidence>
<feature type="domain" description="Histone deacetylase" evidence="5">
    <location>
        <begin position="28"/>
        <end position="322"/>
    </location>
</feature>
<evidence type="ECO:0000256" key="1">
    <source>
        <dbReference type="ARBA" id="ARBA00004123"/>
    </source>
</evidence>
<dbReference type="Gene3D" id="3.40.800.20">
    <property type="entry name" value="Histone deacetylase domain"/>
    <property type="match status" value="2"/>
</dbReference>
<evidence type="ECO:0000313" key="6">
    <source>
        <dbReference type="Proteomes" id="UP001190640"/>
    </source>
</evidence>
<evidence type="ECO:0000313" key="7">
    <source>
        <dbReference type="RefSeq" id="XP_054845163.1"/>
    </source>
</evidence>
<evidence type="ECO:0000256" key="4">
    <source>
        <dbReference type="ARBA" id="ARBA00023242"/>
    </source>
</evidence>
<dbReference type="AlphaFoldDB" id="A0AA97L7K4"/>
<dbReference type="InterPro" id="IPR000286">
    <property type="entry name" value="HDACs"/>
</dbReference>
<accession>A0AA97L7K4</accession>
<dbReference type="FunFam" id="3.40.800.20:FF:000005">
    <property type="entry name" value="histone deacetylase 6"/>
    <property type="match status" value="1"/>
</dbReference>
<dbReference type="InterPro" id="IPR037138">
    <property type="entry name" value="His_deacetylse_dom_sf"/>
</dbReference>
<dbReference type="GO" id="GO:0019213">
    <property type="term" value="F:deacetylase activity"/>
    <property type="evidence" value="ECO:0007669"/>
    <property type="project" value="TreeGrafter"/>
</dbReference>
<dbReference type="GeneID" id="129336159"/>
<comment type="subcellular location">
    <subcellularLocation>
        <location evidence="1">Nucleus</location>
    </subcellularLocation>
</comment>
<dbReference type="Proteomes" id="UP001190640">
    <property type="component" value="Chromosome 9"/>
</dbReference>
<dbReference type="SUPFAM" id="SSF52768">
    <property type="entry name" value="Arginase/deacetylase"/>
    <property type="match status" value="2"/>
</dbReference>
<dbReference type="InterPro" id="IPR023801">
    <property type="entry name" value="His_deacetylse_dom"/>
</dbReference>
<dbReference type="GO" id="GO:0005634">
    <property type="term" value="C:nucleus"/>
    <property type="evidence" value="ECO:0007669"/>
    <property type="project" value="UniProtKB-SubCell"/>
</dbReference>
<protein>
    <submittedName>
        <fullName evidence="7 8">Polyamine deacetylase HDAC10</fullName>
    </submittedName>
</protein>
<gene>
    <name evidence="7 8" type="primary">HDAC10</name>
</gene>
<evidence type="ECO:0000313" key="8">
    <source>
        <dbReference type="RefSeq" id="XP_054845164.1"/>
    </source>
</evidence>
<dbReference type="CTD" id="83933"/>
<comment type="similarity">
    <text evidence="2">Belongs to the histone deacetylase family. HD type 2 subfamily.</text>
</comment>
<dbReference type="Pfam" id="PF00850">
    <property type="entry name" value="Hist_deacetyl"/>
    <property type="match status" value="1"/>
</dbReference>
<dbReference type="RefSeq" id="XP_054845163.1">
    <property type="nucleotide sequence ID" value="XM_054989188.1"/>
</dbReference>
<reference evidence="7 8" key="1">
    <citation type="submission" date="2025-04" db="UniProtKB">
        <authorList>
            <consortium name="RefSeq"/>
        </authorList>
    </citation>
    <scope>IDENTIFICATION</scope>
    <source>
        <tissue evidence="7 8">Blood</tissue>
    </source>
</reference>